<sequence>MTDLSKAISNSLGVVDLFSNTLDGEILTDSVEKLQNEIQNALPTVELKDPNAFISLLTHVVTKKTNLQEAEQGSAQLIDENQQPSEDSINLIIDLESEAAIEKKSEEQPTNEMESNVAVSWINSQYYQHEIKMNQTNTKQECNSIDAVNRDVAVEQNEGKTAFKTAPMNETQVQANEDQNILENILTRDEQQPESEIKDKNNLLQDAAFVHNSGSQQTIKNTLLNSFETAKNNKRSPTSPKVGIESKELFVAKLSYSENKEGVKEISPTLLLQPLPIEIGNQKDNPSTFPLSTVISENTDGVKPLSVDNTLDNILTHEMHINIPMENHTPNIGTAPKASVIPLVMAIEIDKPEWSKQFSDHIIWLGQQEVKSAIIKINPEDLGPLEICIKVKNDSASVNIITHTHQIRDIIDQSLPKLQAMMAEQGLNLSEVHIDSDSSAHQSPQQSSGHQDEAALVLEDETGITPVKNKKVLKGLVDYFA</sequence>
<protein>
    <submittedName>
        <fullName evidence="5">Putative flagellar hook-length control protein</fullName>
    </submittedName>
</protein>
<dbReference type="OrthoDB" id="1792985at2"/>
<dbReference type="PATRIC" id="fig|40335.7.peg.1149"/>
<dbReference type="PANTHER" id="PTHR37533">
    <property type="entry name" value="FLAGELLAR HOOK-LENGTH CONTROL PROTEIN"/>
    <property type="match status" value="1"/>
</dbReference>
<dbReference type="GO" id="GO:0044780">
    <property type="term" value="P:bacterial-type flagellum assembly"/>
    <property type="evidence" value="ECO:0007669"/>
    <property type="project" value="InterPro"/>
</dbReference>
<comment type="function">
    <text evidence="1">Controls the length of the flagellar hook.</text>
</comment>
<dbReference type="RefSeq" id="WP_058520304.1">
    <property type="nucleotide sequence ID" value="NZ_CAAAIP010000001.1"/>
</dbReference>
<dbReference type="PANTHER" id="PTHR37533:SF2">
    <property type="entry name" value="FLAGELLAR HOOK-LENGTH CONTROL PROTEIN"/>
    <property type="match status" value="1"/>
</dbReference>
<dbReference type="STRING" id="40335.Ltuc_1094"/>
<keyword evidence="3" id="KW-1005">Bacterial flagellum biogenesis</keyword>
<dbReference type="InterPro" id="IPR038610">
    <property type="entry name" value="FliK-like_C_sf"/>
</dbReference>
<dbReference type="Pfam" id="PF02120">
    <property type="entry name" value="Flg_hook"/>
    <property type="match status" value="1"/>
</dbReference>
<evidence type="ECO:0000256" key="1">
    <source>
        <dbReference type="ARBA" id="ARBA00003944"/>
    </source>
</evidence>
<comment type="caution">
    <text evidence="5">The sequence shown here is derived from an EMBL/GenBank/DDBJ whole genome shotgun (WGS) entry which is preliminary data.</text>
</comment>
<keyword evidence="5" id="KW-0282">Flagellum</keyword>
<reference evidence="5 6" key="1">
    <citation type="submission" date="2015-11" db="EMBL/GenBank/DDBJ databases">
        <title>Genomic analysis of 38 Legionella species identifies large and diverse effector repertoires.</title>
        <authorList>
            <person name="Burstein D."/>
            <person name="Amaro F."/>
            <person name="Zusman T."/>
            <person name="Lifshitz Z."/>
            <person name="Cohen O."/>
            <person name="Gilbert J.A."/>
            <person name="Pupko T."/>
            <person name="Shuman H.A."/>
            <person name="Segal G."/>
        </authorList>
    </citation>
    <scope>NUCLEOTIDE SEQUENCE [LARGE SCALE GENOMIC DNA]</scope>
    <source>
        <strain evidence="5 6">ATCC 49180</strain>
    </source>
</reference>
<keyword evidence="6" id="KW-1185">Reference proteome</keyword>
<dbReference type="CDD" id="cd17470">
    <property type="entry name" value="T3SS_Flik_C"/>
    <property type="match status" value="1"/>
</dbReference>
<dbReference type="InterPro" id="IPR001635">
    <property type="entry name" value="Flag_hook_Flik"/>
</dbReference>
<dbReference type="InterPro" id="IPR052563">
    <property type="entry name" value="FliK"/>
</dbReference>
<evidence type="ECO:0000313" key="5">
    <source>
        <dbReference type="EMBL" id="KTD73247.1"/>
    </source>
</evidence>
<gene>
    <name evidence="5" type="ORF">Ltuc_1094</name>
</gene>
<dbReference type="PRINTS" id="PR01007">
    <property type="entry name" value="FLGHOOKFLIK"/>
</dbReference>
<organism evidence="5 6">
    <name type="scientific">Legionella tucsonensis</name>
    <dbReference type="NCBI Taxonomy" id="40335"/>
    <lineage>
        <taxon>Bacteria</taxon>
        <taxon>Pseudomonadati</taxon>
        <taxon>Pseudomonadota</taxon>
        <taxon>Gammaproteobacteria</taxon>
        <taxon>Legionellales</taxon>
        <taxon>Legionellaceae</taxon>
        <taxon>Legionella</taxon>
    </lineage>
</organism>
<dbReference type="Proteomes" id="UP000054693">
    <property type="component" value="Unassembled WGS sequence"/>
</dbReference>
<feature type="domain" description="Flagellar hook-length control protein-like C-terminal" evidence="4">
    <location>
        <begin position="362"/>
        <end position="442"/>
    </location>
</feature>
<evidence type="ECO:0000256" key="3">
    <source>
        <dbReference type="ARBA" id="ARBA00022795"/>
    </source>
</evidence>
<keyword evidence="5" id="KW-0969">Cilium</keyword>
<dbReference type="Gene3D" id="3.30.750.140">
    <property type="match status" value="1"/>
</dbReference>
<evidence type="ECO:0000256" key="2">
    <source>
        <dbReference type="ARBA" id="ARBA00009149"/>
    </source>
</evidence>
<proteinExistence type="inferred from homology"/>
<comment type="similarity">
    <text evidence="2">Belongs to the FliK family.</text>
</comment>
<dbReference type="InterPro" id="IPR021136">
    <property type="entry name" value="Flagellar_hook_control-like_C"/>
</dbReference>
<evidence type="ECO:0000259" key="4">
    <source>
        <dbReference type="Pfam" id="PF02120"/>
    </source>
</evidence>
<accession>A0A0W0ZVS4</accession>
<dbReference type="EMBL" id="LNZA01000001">
    <property type="protein sequence ID" value="KTD73247.1"/>
    <property type="molecule type" value="Genomic_DNA"/>
</dbReference>
<evidence type="ECO:0000313" key="6">
    <source>
        <dbReference type="Proteomes" id="UP000054693"/>
    </source>
</evidence>
<name>A0A0W0ZVS4_9GAMM</name>
<dbReference type="AlphaFoldDB" id="A0A0W0ZVS4"/>
<dbReference type="GO" id="GO:0009424">
    <property type="term" value="C:bacterial-type flagellum hook"/>
    <property type="evidence" value="ECO:0007669"/>
    <property type="project" value="InterPro"/>
</dbReference>
<keyword evidence="5" id="KW-0966">Cell projection</keyword>